<keyword evidence="3" id="KW-1185">Reference proteome</keyword>
<evidence type="ECO:0000256" key="1">
    <source>
        <dbReference type="SAM" id="MobiDB-lite"/>
    </source>
</evidence>
<feature type="compositionally biased region" description="Low complexity" evidence="1">
    <location>
        <begin position="310"/>
        <end position="337"/>
    </location>
</feature>
<dbReference type="Proteomes" id="UP001172155">
    <property type="component" value="Unassembled WGS sequence"/>
</dbReference>
<proteinExistence type="predicted"/>
<feature type="compositionally biased region" description="Low complexity" evidence="1">
    <location>
        <begin position="268"/>
        <end position="301"/>
    </location>
</feature>
<feature type="region of interest" description="Disordered" evidence="1">
    <location>
        <begin position="1"/>
        <end position="77"/>
    </location>
</feature>
<comment type="caution">
    <text evidence="2">The sequence shown here is derived from an EMBL/GenBank/DDBJ whole genome shotgun (WGS) entry which is preliminary data.</text>
</comment>
<evidence type="ECO:0000313" key="2">
    <source>
        <dbReference type="EMBL" id="KAK0741522.1"/>
    </source>
</evidence>
<evidence type="ECO:0000313" key="3">
    <source>
        <dbReference type="Proteomes" id="UP001172155"/>
    </source>
</evidence>
<feature type="region of interest" description="Disordered" evidence="1">
    <location>
        <begin position="238"/>
        <end position="355"/>
    </location>
</feature>
<dbReference type="EMBL" id="JAUKUD010000006">
    <property type="protein sequence ID" value="KAK0741522.1"/>
    <property type="molecule type" value="Genomic_DNA"/>
</dbReference>
<organism evidence="2 3">
    <name type="scientific">Schizothecium vesticola</name>
    <dbReference type="NCBI Taxonomy" id="314040"/>
    <lineage>
        <taxon>Eukaryota</taxon>
        <taxon>Fungi</taxon>
        <taxon>Dikarya</taxon>
        <taxon>Ascomycota</taxon>
        <taxon>Pezizomycotina</taxon>
        <taxon>Sordariomycetes</taxon>
        <taxon>Sordariomycetidae</taxon>
        <taxon>Sordariales</taxon>
        <taxon>Schizotheciaceae</taxon>
        <taxon>Schizothecium</taxon>
    </lineage>
</organism>
<dbReference type="AlphaFoldDB" id="A0AA40ELG0"/>
<gene>
    <name evidence="2" type="ORF">B0T18DRAFT_432620</name>
</gene>
<reference evidence="2" key="1">
    <citation type="submission" date="2023-06" db="EMBL/GenBank/DDBJ databases">
        <title>Genome-scale phylogeny and comparative genomics of the fungal order Sordariales.</title>
        <authorList>
            <consortium name="Lawrence Berkeley National Laboratory"/>
            <person name="Hensen N."/>
            <person name="Bonometti L."/>
            <person name="Westerberg I."/>
            <person name="Brannstrom I.O."/>
            <person name="Guillou S."/>
            <person name="Cros-Aarteil S."/>
            <person name="Calhoun S."/>
            <person name="Haridas S."/>
            <person name="Kuo A."/>
            <person name="Mondo S."/>
            <person name="Pangilinan J."/>
            <person name="Riley R."/>
            <person name="LaButti K."/>
            <person name="Andreopoulos B."/>
            <person name="Lipzen A."/>
            <person name="Chen C."/>
            <person name="Yanf M."/>
            <person name="Daum C."/>
            <person name="Ng V."/>
            <person name="Clum A."/>
            <person name="Steindorff A."/>
            <person name="Ohm R."/>
            <person name="Martin F."/>
            <person name="Silar P."/>
            <person name="Natvig D."/>
            <person name="Lalanne C."/>
            <person name="Gautier V."/>
            <person name="Ament-velasquez S.L."/>
            <person name="Kruys A."/>
            <person name="Hutchinson M.I."/>
            <person name="Powell A.J."/>
            <person name="Barry K."/>
            <person name="Miller A.N."/>
            <person name="Grigoriev I.V."/>
            <person name="Debuchy R."/>
            <person name="Gladieux P."/>
            <person name="Thoren M.H."/>
            <person name="Johannesson H."/>
        </authorList>
    </citation>
    <scope>NUCLEOTIDE SEQUENCE</scope>
    <source>
        <strain evidence="2">SMH3187-1</strain>
    </source>
</reference>
<name>A0AA40ELG0_9PEZI</name>
<feature type="compositionally biased region" description="Low complexity" evidence="1">
    <location>
        <begin position="40"/>
        <end position="52"/>
    </location>
</feature>
<protein>
    <submittedName>
        <fullName evidence="2">Uncharacterized protein</fullName>
    </submittedName>
</protein>
<accession>A0AA40ELG0</accession>
<sequence>MADRGHSLTPPGRGNCQPTPAGCAPFINTSPSVQSLGIRPPTNNPNNHSPPTREGINNPAPANASQFANVDSRPEKKRKFTDELELRAAVVANRKRLAKKFDQIDTRSNHEINDKSFPLREIPTDELEHRLHTNLPHYPSYLYTIDDQHPDVNFYSVQNAQTGRVIGKVDITDKEAMLAMVDTLMGLGKRHGAHVGTFTFDIRSIEVDTSTEAYKRIQARNAPLFVGQDTELGLLGQRPQQPRQHQQHEQPKKQQQKQQSHHHHQQHQRQQPQQPQQHELQHQKQQQPQQPQQHEQQQQKQQKYHRHQPQRPQKSQEPQQPQQHEQPQGPQQQEKQHQQHQQHQWHQKSAEPSAGHDEICGHCGVKGHMLYVCCMPMSPTGSCRGGSIAGCPFCNTMAHNIDACSALDKYLDDLPKLEQTKFLAKMLCFNRRNRPAIRSEKWFFLDHWVPWTDSFSLQILTAPLVDALTPKGTMLPNSIVSYTKNAADRLPKDPYWTDTMVYQMIEYHKAGWYDDLRYISPLVGLDDTTGDGSDKPNDLNRDALEAMILMWAKKAGLVVQRTFGGRVKEQVALPDELPIATQQVITMGSFSVTVPKEVLLNPGGWVMDDPTASIPSCENGQMRTQRFMVYKTTPAFDDLVKNSGLMVWQ</sequence>